<comment type="similarity">
    <text evidence="9">Belongs to the peptidase M15D family.</text>
</comment>
<dbReference type="PANTHER" id="PTHR43126:SF1">
    <property type="entry name" value="D-ALANYL-D-ALANINE DIPEPTIDASE"/>
    <property type="match status" value="1"/>
</dbReference>
<sequence>MLIFRERNFFNMFKFLLLFLSVLIFSSCADKTIVESHAITNIIADTGKVLVMHPVAMDSVKPKLEMKDLELVPDTTFVRLADYSDNFVFDMRYATPNNFLKTTVYDCAECYTRSKTAQQLIKANRSLLTRGYKIKFFDCYRPLDVQKKMWKIVPNPMYVADPAKGSIHNRGGAVDITLVDSLGNELPMGTGFDFFGKEAHHTYTDLPQEVLDNRKLLKTTMEAYGFKSIESEWWHYNLASMIGASVANFVWECKD</sequence>
<evidence type="ECO:0000256" key="4">
    <source>
        <dbReference type="ARBA" id="ARBA00022801"/>
    </source>
</evidence>
<keyword evidence="4 9" id="KW-0378">Hydrolase</keyword>
<dbReference type="InterPro" id="IPR000755">
    <property type="entry name" value="A_A_dipeptidase"/>
</dbReference>
<name>A0A9W6B3B1_9FLAO</name>
<dbReference type="GO" id="GO:0006508">
    <property type="term" value="P:proteolysis"/>
    <property type="evidence" value="ECO:0007669"/>
    <property type="project" value="UniProtKB-KW"/>
</dbReference>
<dbReference type="GO" id="GO:0160237">
    <property type="term" value="F:D-Ala-D-Ala dipeptidase activity"/>
    <property type="evidence" value="ECO:0007669"/>
    <property type="project" value="UniProtKB-EC"/>
</dbReference>
<keyword evidence="2 9" id="KW-0645">Protease</keyword>
<feature type="binding site" evidence="9">
    <location>
        <position position="168"/>
    </location>
    <ligand>
        <name>Zn(2+)</name>
        <dbReference type="ChEBI" id="CHEBI:29105"/>
        <note>catalytic</note>
    </ligand>
</feature>
<dbReference type="EC" id="3.4.13.22" evidence="9"/>
<dbReference type="HAMAP" id="MF_01924">
    <property type="entry name" value="A_A_dipeptidase"/>
    <property type="match status" value="1"/>
</dbReference>
<evidence type="ECO:0000256" key="1">
    <source>
        <dbReference type="ARBA" id="ARBA00001362"/>
    </source>
</evidence>
<protein>
    <recommendedName>
        <fullName evidence="9">D-alanyl-D-alanine dipeptidase</fullName>
        <shortName evidence="9">D-Ala-D-Ala dipeptidase</shortName>
        <ecNumber evidence="9">3.4.13.22</ecNumber>
    </recommendedName>
</protein>
<comment type="caution">
    <text evidence="10">The sequence shown here is derived from an EMBL/GenBank/DDBJ whole genome shotgun (WGS) entry which is preliminary data.</text>
</comment>
<keyword evidence="7 9" id="KW-0482">Metalloprotease</keyword>
<dbReference type="PANTHER" id="PTHR43126">
    <property type="entry name" value="D-ALANYL-D-ALANINE DIPEPTIDASE"/>
    <property type="match status" value="1"/>
</dbReference>
<comment type="catalytic activity">
    <reaction evidence="1 9">
        <text>D-alanyl-D-alanine + H2O = 2 D-alanine</text>
        <dbReference type="Rhea" id="RHEA:20661"/>
        <dbReference type="ChEBI" id="CHEBI:15377"/>
        <dbReference type="ChEBI" id="CHEBI:57416"/>
        <dbReference type="ChEBI" id="CHEBI:57822"/>
        <dbReference type="EC" id="3.4.13.22"/>
    </reaction>
</comment>
<comment type="cofactor">
    <cofactor evidence="9">
        <name>Zn(2+)</name>
        <dbReference type="ChEBI" id="CHEBI:29105"/>
    </cofactor>
    <text evidence="9">Binds 1 zinc ion per subunit.</text>
</comment>
<evidence type="ECO:0000313" key="11">
    <source>
        <dbReference type="Proteomes" id="UP001143545"/>
    </source>
</evidence>
<dbReference type="Gene3D" id="3.30.1380.10">
    <property type="match status" value="1"/>
</dbReference>
<feature type="active site" description="Proton donor/acceptor" evidence="9">
    <location>
        <position position="232"/>
    </location>
</feature>
<dbReference type="EMBL" id="BRVP01000004">
    <property type="protein sequence ID" value="GLB51753.1"/>
    <property type="molecule type" value="Genomic_DNA"/>
</dbReference>
<keyword evidence="5 9" id="KW-0862">Zinc</keyword>
<evidence type="ECO:0000256" key="6">
    <source>
        <dbReference type="ARBA" id="ARBA00022997"/>
    </source>
</evidence>
<dbReference type="SUPFAM" id="SSF55166">
    <property type="entry name" value="Hedgehog/DD-peptidase"/>
    <property type="match status" value="1"/>
</dbReference>
<dbReference type="InterPro" id="IPR009045">
    <property type="entry name" value="Zn_M74/Hedgehog-like"/>
</dbReference>
<evidence type="ECO:0000256" key="9">
    <source>
        <dbReference type="HAMAP-Rule" id="MF_01924"/>
    </source>
</evidence>
<dbReference type="PROSITE" id="PS51257">
    <property type="entry name" value="PROKAR_LIPOPROTEIN"/>
    <property type="match status" value="1"/>
</dbReference>
<dbReference type="GO" id="GO:0071555">
    <property type="term" value="P:cell wall organization"/>
    <property type="evidence" value="ECO:0007669"/>
    <property type="project" value="UniProtKB-KW"/>
</dbReference>
<dbReference type="CDD" id="cd14840">
    <property type="entry name" value="D-Ala-D-Ala_dipeptidase_Aad"/>
    <property type="match status" value="1"/>
</dbReference>
<proteinExistence type="inferred from homology"/>
<accession>A0A9W6B3B1</accession>
<dbReference type="Pfam" id="PF01427">
    <property type="entry name" value="Peptidase_M15"/>
    <property type="match status" value="1"/>
</dbReference>
<keyword evidence="8" id="KW-0961">Cell wall biogenesis/degradation</keyword>
<keyword evidence="3 9" id="KW-0479">Metal-binding</keyword>
<feature type="binding site" evidence="9">
    <location>
        <position position="235"/>
    </location>
    <ligand>
        <name>Zn(2+)</name>
        <dbReference type="ChEBI" id="CHEBI:29105"/>
        <note>catalytic</note>
    </ligand>
</feature>
<dbReference type="Proteomes" id="UP001143545">
    <property type="component" value="Unassembled WGS sequence"/>
</dbReference>
<keyword evidence="6 9" id="KW-0224">Dipeptidase</keyword>
<feature type="binding site" evidence="9">
    <location>
        <position position="175"/>
    </location>
    <ligand>
        <name>Zn(2+)</name>
        <dbReference type="ChEBI" id="CHEBI:29105"/>
        <note>catalytic</note>
    </ligand>
</feature>
<comment type="function">
    <text evidence="9">Catalyzes hydrolysis of the D-alanyl-D-alanine dipeptide.</text>
</comment>
<dbReference type="GO" id="GO:0008237">
    <property type="term" value="F:metallopeptidase activity"/>
    <property type="evidence" value="ECO:0007669"/>
    <property type="project" value="UniProtKB-KW"/>
</dbReference>
<reference evidence="10" key="1">
    <citation type="submission" date="2022-07" db="EMBL/GenBank/DDBJ databases">
        <title>Taxonomy of Novel Oxalotrophic and Methylotrophic Bacteria.</title>
        <authorList>
            <person name="Sahin N."/>
            <person name="Tani A."/>
        </authorList>
    </citation>
    <scope>NUCLEOTIDE SEQUENCE</scope>
    <source>
        <strain evidence="10">AM327</strain>
    </source>
</reference>
<evidence type="ECO:0000256" key="8">
    <source>
        <dbReference type="ARBA" id="ARBA00023316"/>
    </source>
</evidence>
<keyword evidence="11" id="KW-1185">Reference proteome</keyword>
<gene>
    <name evidence="10" type="ORF">NBRC110019_07920</name>
</gene>
<evidence type="ECO:0000256" key="2">
    <source>
        <dbReference type="ARBA" id="ARBA00022670"/>
    </source>
</evidence>
<evidence type="ECO:0000256" key="3">
    <source>
        <dbReference type="ARBA" id="ARBA00022723"/>
    </source>
</evidence>
<evidence type="ECO:0000313" key="10">
    <source>
        <dbReference type="EMBL" id="GLB51753.1"/>
    </source>
</evidence>
<organism evidence="10 11">
    <name type="scientific">Neptunitalea chrysea</name>
    <dbReference type="NCBI Taxonomy" id="1647581"/>
    <lineage>
        <taxon>Bacteria</taxon>
        <taxon>Pseudomonadati</taxon>
        <taxon>Bacteroidota</taxon>
        <taxon>Flavobacteriia</taxon>
        <taxon>Flavobacteriales</taxon>
        <taxon>Flavobacteriaceae</taxon>
        <taxon>Neptunitalea</taxon>
    </lineage>
</organism>
<evidence type="ECO:0000256" key="5">
    <source>
        <dbReference type="ARBA" id="ARBA00022833"/>
    </source>
</evidence>
<feature type="site" description="Transition state stabilizer" evidence="9">
    <location>
        <position position="141"/>
    </location>
</feature>
<evidence type="ECO:0000256" key="7">
    <source>
        <dbReference type="ARBA" id="ARBA00023049"/>
    </source>
</evidence>
<dbReference type="AlphaFoldDB" id="A0A9W6B3B1"/>
<dbReference type="GO" id="GO:0008270">
    <property type="term" value="F:zinc ion binding"/>
    <property type="evidence" value="ECO:0007669"/>
    <property type="project" value="UniProtKB-UniRule"/>
</dbReference>